<dbReference type="RefSeq" id="XP_009264447.1">
    <property type="nucleotide sequence ID" value="XM_009266172.1"/>
</dbReference>
<evidence type="ECO:0000313" key="2">
    <source>
        <dbReference type="EMBL" id="AFN82950.1"/>
    </source>
</evidence>
<feature type="transmembrane region" description="Helical" evidence="1">
    <location>
        <begin position="363"/>
        <end position="389"/>
    </location>
</feature>
<sequence>MFFLLLFSSNKHMENTRSRVCSTLGQTYKIVGTSPLVPVFLSLTYFTKGIKTGYYTYGIIASGMLLGLSLYIIEYVGKKRSEESVKSLGDMSKGVSRILSEAVDVFVVASKYTTLLITVDVFFNVLFIYFPFLDEIRKSMAIYKILFGLGSALVGLTLYVFSTFTRKMFLIASASASILFVTTVLVGYFLGMNSALPKPSYSQGSMLPSFFWVTTIAFYTMEFISGGVKIIGESQHNENGKYVAISAMLAVPGMYLILLHSAGWIRSSYNSLDILNLIFSKSSKLNVYLRKYTIDKYCITTKAMCIFVPIICISLFVIQFDGFVESFKNLVSAESDNKLWVLSLFMLSVVFIQVLFNEIIGSFHFYMVLIVIGITPLLVYHPFICYIFASRKVRFFTAVCILAMIFTSATLVGTVRTLIDILQKN</sequence>
<protein>
    <submittedName>
        <fullName evidence="2">Uncharacterized protein</fullName>
    </submittedName>
</protein>
<gene>
    <name evidence="2" type="ordered locus">EROM_050170</name>
</gene>
<dbReference type="KEGG" id="ero:EROM_050170"/>
<keyword evidence="3" id="KW-1185">Reference proteome</keyword>
<keyword evidence="1" id="KW-1133">Transmembrane helix</keyword>
<dbReference type="EMBL" id="CP003522">
    <property type="protein sequence ID" value="AFN82950.1"/>
    <property type="molecule type" value="Genomic_DNA"/>
</dbReference>
<dbReference type="OrthoDB" id="2190084at2759"/>
<feature type="transmembrane region" description="Helical" evidence="1">
    <location>
        <begin position="210"/>
        <end position="231"/>
    </location>
</feature>
<proteinExistence type="predicted"/>
<accession>I7AE82</accession>
<feature type="transmembrane region" description="Helical" evidence="1">
    <location>
        <begin position="142"/>
        <end position="162"/>
    </location>
</feature>
<feature type="transmembrane region" description="Helical" evidence="1">
    <location>
        <begin position="54"/>
        <end position="73"/>
    </location>
</feature>
<evidence type="ECO:0000313" key="3">
    <source>
        <dbReference type="Proteomes" id="UP000010094"/>
    </source>
</evidence>
<feature type="transmembrane region" description="Helical" evidence="1">
    <location>
        <begin position="168"/>
        <end position="190"/>
    </location>
</feature>
<dbReference type="Proteomes" id="UP000010094">
    <property type="component" value="Chromosome V"/>
</dbReference>
<keyword evidence="1" id="KW-0812">Transmembrane</keyword>
<feature type="transmembrane region" description="Helical" evidence="1">
    <location>
        <begin position="339"/>
        <end position="356"/>
    </location>
</feature>
<evidence type="ECO:0000256" key="1">
    <source>
        <dbReference type="SAM" id="Phobius"/>
    </source>
</evidence>
<dbReference type="VEuPathDB" id="MicrosporidiaDB:EROM_050170"/>
<dbReference type="GeneID" id="20521249"/>
<name>I7AE82_ENCRO</name>
<dbReference type="HOGENOM" id="CLU_663972_0_0_1"/>
<feature type="transmembrane region" description="Helical" evidence="1">
    <location>
        <begin position="112"/>
        <end position="130"/>
    </location>
</feature>
<feature type="transmembrane region" description="Helical" evidence="1">
    <location>
        <begin position="243"/>
        <end position="265"/>
    </location>
</feature>
<keyword evidence="1" id="KW-0472">Membrane</keyword>
<dbReference type="AlphaFoldDB" id="I7AE82"/>
<feature type="transmembrane region" description="Helical" evidence="1">
    <location>
        <begin position="299"/>
        <end position="319"/>
    </location>
</feature>
<reference evidence="2 3" key="1">
    <citation type="journal article" date="2012" name="Proc. Natl. Acad. Sci. U.S.A.">
        <title>Gain and loss of multiple functionally related, horizontally transferred genes in the reduced genomes of two microsporidian parasites.</title>
        <authorList>
            <person name="Pombert J.-F."/>
            <person name="Selman M."/>
            <person name="Burki F."/>
            <person name="Bardell F.T."/>
            <person name="Farinelli L."/>
            <person name="Solter L.F."/>
            <person name="Whitman D.W."/>
            <person name="Weiss L.M."/>
            <person name="Corradi N."/>
            <person name="Keeling P.J."/>
        </authorList>
    </citation>
    <scope>NUCLEOTIDE SEQUENCE [LARGE SCALE GENOMIC DNA]</scope>
    <source>
        <strain evidence="2 3">SJ-2008</strain>
    </source>
</reference>
<feature type="transmembrane region" description="Helical" evidence="1">
    <location>
        <begin position="395"/>
        <end position="419"/>
    </location>
</feature>
<organism evidence="2 3">
    <name type="scientific">Encephalitozoon romaleae (strain SJ-2008)</name>
    <name type="common">Microsporidian parasite</name>
    <dbReference type="NCBI Taxonomy" id="1178016"/>
    <lineage>
        <taxon>Eukaryota</taxon>
        <taxon>Fungi</taxon>
        <taxon>Fungi incertae sedis</taxon>
        <taxon>Microsporidia</taxon>
        <taxon>Unikaryonidae</taxon>
        <taxon>Encephalitozoon</taxon>
    </lineage>
</organism>